<sequence>MAAGRQFAVQFLGETKRVVAGRINEAGDGLVEPTDDVSDNAVQAVVEYVIHNFDGAVEVDYPDGVTYQIQVVKIGPRHADGSRFGLHPGGMIVGYTDQVDAER</sequence>
<proteinExistence type="predicted"/>
<accession>A0A2A2ZB27</accession>
<dbReference type="RefSeq" id="WP_095795329.1">
    <property type="nucleotide sequence ID" value="NZ_NSFD01000059.1"/>
</dbReference>
<organism evidence="1 2">
    <name type="scientific">Mycobacterium avium</name>
    <dbReference type="NCBI Taxonomy" id="1764"/>
    <lineage>
        <taxon>Bacteria</taxon>
        <taxon>Bacillati</taxon>
        <taxon>Actinomycetota</taxon>
        <taxon>Actinomycetes</taxon>
        <taxon>Mycobacteriales</taxon>
        <taxon>Mycobacteriaceae</taxon>
        <taxon>Mycobacterium</taxon>
        <taxon>Mycobacterium avium complex (MAC)</taxon>
    </lineage>
</organism>
<dbReference type="EMBL" id="NSFD01000059">
    <property type="protein sequence ID" value="PBA23618.1"/>
    <property type="molecule type" value="Genomic_DNA"/>
</dbReference>
<dbReference type="Pfam" id="PF24233">
    <property type="entry name" value="DUF7446"/>
    <property type="match status" value="1"/>
</dbReference>
<reference evidence="1 2" key="1">
    <citation type="submission" date="2017-08" db="EMBL/GenBank/DDBJ databases">
        <title>Phylogenetic analysis of Mycobacterium avium complex whole genomes.</title>
        <authorList>
            <person name="Caverly L.J."/>
            <person name="Spilker T."/>
            <person name="Lipuma J."/>
        </authorList>
    </citation>
    <scope>NUCLEOTIDE SEQUENCE [LARGE SCALE GENOMIC DNA]</scope>
    <source>
        <strain evidence="1 2">FLAC0165</strain>
    </source>
</reference>
<dbReference type="InterPro" id="IPR055869">
    <property type="entry name" value="DUF7446"/>
</dbReference>
<comment type="caution">
    <text evidence="1">The sequence shown here is derived from an EMBL/GenBank/DDBJ whole genome shotgun (WGS) entry which is preliminary data.</text>
</comment>
<evidence type="ECO:0000313" key="2">
    <source>
        <dbReference type="Proteomes" id="UP000217768"/>
    </source>
</evidence>
<dbReference type="Proteomes" id="UP000217768">
    <property type="component" value="Unassembled WGS sequence"/>
</dbReference>
<name>A0A2A2ZB27_MYCAV</name>
<evidence type="ECO:0000313" key="1">
    <source>
        <dbReference type="EMBL" id="PBA23618.1"/>
    </source>
</evidence>
<protein>
    <submittedName>
        <fullName evidence="1">Uncharacterized protein</fullName>
    </submittedName>
</protein>
<gene>
    <name evidence="1" type="ORF">CKJ66_27765</name>
</gene>
<dbReference type="AlphaFoldDB" id="A0A2A2ZB27"/>